<evidence type="ECO:0000313" key="2">
    <source>
        <dbReference type="EMBL" id="EHR51646.1"/>
    </source>
</evidence>
<evidence type="ECO:0000256" key="1">
    <source>
        <dbReference type="SAM" id="MobiDB-lite"/>
    </source>
</evidence>
<proteinExistence type="predicted"/>
<gene>
    <name evidence="2" type="ORF">SacmaDRAFT_3426</name>
</gene>
<sequence>MTEAMLEFHSPLTLLREWRGTDAPLRELLVTGFTVDLAFLERHCVSPARGLGARVTVIADARQSVHEAVDVRHAGRAYQHGHGVCAGAFHPKLVVLLGDEEVWAAIGSGNPTMSGWGHNHELWLVLRGERHHGTAAQADLGTWLTELPDVVSMPSWIATTVTDIGRAVIPTEVDAAASQLRIFGNLHEPILDQLPTGPVEALRMTAPFFDSRGETARALVNRFQPAVVEVAVQETLSQYDGETLADAVSDVPQADFWFLDEERTRHGKLVEWLVNGGTTALVGSANLSRAAMLLTTELGGNCELVALATATERLFPRDTATDGDTVQALKTIPPSTEPGRRPLLELLGARQLADGIVIELLTTAAAPVTIETSPDATPGTWTAVHTIKDPVDGRNTVRFRAPERVGGAVRAYLQLDGEKHTSSEVFLTDTVRCRPRDESQDRPRLVRDYQLDEAFTDPQLASRFQADLLRLMSEVQTGQRPTIVRNVAAASQASVDDDDRWSRWIHEVERTFGPSLTGLIFPRLMSLPATGALGWSDGSDIDETELAEDEDENVVDDLPENPAGAHAQYIPPSLRQRWRAWARRLCRTVVESPVPVEYRMMAAQNYLNLLAAGVWGREESWRSELRDLAGVLVPMGEERDAVPEQALSFMDSLLAVCVALLYQDVEPHRGTERDLIFKSAWDNARETIARADLALAERYLYRPDVTHSRVAMESDVRQLVDLAKATAEDPDAETFALLRSEGLTVERIDGALVVDGEVRNPRLAAARVANRCEHRPAAVIARNDYKTTVILRDGRSLAVAETGSPVWRTYRLSPVTTPVSLLGEDRGLPRTSSSSPLQQPSPQIRAMAETAGVNLQHLLVAL</sequence>
<name>H5WWN3_9PSEU</name>
<dbReference type="Proteomes" id="UP000004926">
    <property type="component" value="Chromosome"/>
</dbReference>
<keyword evidence="3" id="KW-1185">Reference proteome</keyword>
<protein>
    <submittedName>
        <fullName evidence="2">Uncharacterized protein</fullName>
    </submittedName>
</protein>
<accession>H5WWN3</accession>
<organism evidence="2 3">
    <name type="scientific">Saccharomonospora marina XMU15</name>
    <dbReference type="NCBI Taxonomy" id="882083"/>
    <lineage>
        <taxon>Bacteria</taxon>
        <taxon>Bacillati</taxon>
        <taxon>Actinomycetota</taxon>
        <taxon>Actinomycetes</taxon>
        <taxon>Pseudonocardiales</taxon>
        <taxon>Pseudonocardiaceae</taxon>
        <taxon>Saccharomonospora</taxon>
    </lineage>
</organism>
<dbReference type="AlphaFoldDB" id="H5WWN3"/>
<dbReference type="EMBL" id="CM001439">
    <property type="protein sequence ID" value="EHR51646.1"/>
    <property type="molecule type" value="Genomic_DNA"/>
</dbReference>
<dbReference type="Gene3D" id="3.30.870.10">
    <property type="entry name" value="Endonuclease Chain A"/>
    <property type="match status" value="1"/>
</dbReference>
<dbReference type="OrthoDB" id="3777082at2"/>
<evidence type="ECO:0000313" key="3">
    <source>
        <dbReference type="Proteomes" id="UP000004926"/>
    </source>
</evidence>
<dbReference type="SUPFAM" id="SSF56024">
    <property type="entry name" value="Phospholipase D/nuclease"/>
    <property type="match status" value="1"/>
</dbReference>
<feature type="compositionally biased region" description="Low complexity" evidence="1">
    <location>
        <begin position="832"/>
        <end position="843"/>
    </location>
</feature>
<dbReference type="eggNOG" id="COG3886">
    <property type="taxonomic scope" value="Bacteria"/>
</dbReference>
<feature type="region of interest" description="Disordered" evidence="1">
    <location>
        <begin position="821"/>
        <end position="843"/>
    </location>
</feature>
<dbReference type="STRING" id="882083.SacmaDRAFT_3426"/>
<dbReference type="HOGENOM" id="CLU_329775_0_0_11"/>
<reference evidence="2 3" key="1">
    <citation type="journal article" date="2012" name="Stand. Genomic Sci.">
        <title>Genome sequence of the ocean sediment bacterium Saccharomonospora marina type strain (XMU15(T)).</title>
        <authorList>
            <person name="Klenk H.P."/>
            <person name="Lu M."/>
            <person name="Lucas S."/>
            <person name="Lapidus A."/>
            <person name="Copeland A."/>
            <person name="Pitluck S."/>
            <person name="Goodwin L.A."/>
            <person name="Han C."/>
            <person name="Tapia R."/>
            <person name="Brambilla E.M."/>
            <person name="Potter G."/>
            <person name="Land M."/>
            <person name="Ivanova N."/>
            <person name="Rohde M."/>
            <person name="Goker M."/>
            <person name="Detter J.C."/>
            <person name="Li W.J."/>
            <person name="Kyrpides N.C."/>
            <person name="Woyke T."/>
        </authorList>
    </citation>
    <scope>NUCLEOTIDE SEQUENCE [LARGE SCALE GENOMIC DNA]</scope>
    <source>
        <strain evidence="2 3">XMU15</strain>
    </source>
</reference>